<gene>
    <name evidence="2" type="ORF">IQ230_01565</name>
</gene>
<dbReference type="InterPro" id="IPR008984">
    <property type="entry name" value="SMAD_FHA_dom_sf"/>
</dbReference>
<dbReference type="SUPFAM" id="SSF49879">
    <property type="entry name" value="SMAD/FHA domain"/>
    <property type="match status" value="1"/>
</dbReference>
<dbReference type="Pfam" id="PF00498">
    <property type="entry name" value="FHA"/>
    <property type="match status" value="1"/>
</dbReference>
<reference evidence="2 3" key="1">
    <citation type="submission" date="2020-10" db="EMBL/GenBank/DDBJ databases">
        <authorList>
            <person name="Castelo-Branco R."/>
            <person name="Eusebio N."/>
            <person name="Adriana R."/>
            <person name="Vieira A."/>
            <person name="Brugerolle De Fraissinette N."/>
            <person name="Rezende De Castro R."/>
            <person name="Schneider M.P."/>
            <person name="Vasconcelos V."/>
            <person name="Leao P.N."/>
        </authorList>
    </citation>
    <scope>NUCLEOTIDE SEQUENCE [LARGE SCALE GENOMIC DNA]</scope>
    <source>
        <strain evidence="2 3">LEGE 06123</strain>
    </source>
</reference>
<dbReference type="Proteomes" id="UP000651156">
    <property type="component" value="Unassembled WGS sequence"/>
</dbReference>
<sequence>MNELTLGWMQAGRLVTQKIRDRPLSKYPDTVRIGRDPSRCDIIIQHPTISALHVEIFFNPKHNSFYLRNLRASNPPIINSKKLIQGEVTLSKGSSIYLGNIELKVLAVSLSFGNSSPQKSTYSLICPKCRRNLPYERLNLGCPWDGTSLAAAESVLAAKY</sequence>
<evidence type="ECO:0000313" key="2">
    <source>
        <dbReference type="EMBL" id="MBE9189074.1"/>
    </source>
</evidence>
<comment type="caution">
    <text evidence="2">The sequence shown here is derived from an EMBL/GenBank/DDBJ whole genome shotgun (WGS) entry which is preliminary data.</text>
</comment>
<dbReference type="InterPro" id="IPR000253">
    <property type="entry name" value="FHA_dom"/>
</dbReference>
<dbReference type="EMBL" id="JADEWN010000002">
    <property type="protein sequence ID" value="MBE9189074.1"/>
    <property type="molecule type" value="Genomic_DNA"/>
</dbReference>
<dbReference type="PROSITE" id="PS50006">
    <property type="entry name" value="FHA_DOMAIN"/>
    <property type="match status" value="1"/>
</dbReference>
<feature type="domain" description="FHA" evidence="1">
    <location>
        <begin position="31"/>
        <end position="83"/>
    </location>
</feature>
<proteinExistence type="predicted"/>
<protein>
    <submittedName>
        <fullName evidence="2">FHA domain-containing protein</fullName>
    </submittedName>
</protein>
<evidence type="ECO:0000313" key="3">
    <source>
        <dbReference type="Proteomes" id="UP000651156"/>
    </source>
</evidence>
<dbReference type="CDD" id="cd00060">
    <property type="entry name" value="FHA"/>
    <property type="match status" value="1"/>
</dbReference>
<keyword evidence="3" id="KW-1185">Reference proteome</keyword>
<accession>A0ABR9ULB2</accession>
<dbReference type="SMART" id="SM00240">
    <property type="entry name" value="FHA"/>
    <property type="match status" value="1"/>
</dbReference>
<evidence type="ECO:0000259" key="1">
    <source>
        <dbReference type="PROSITE" id="PS50006"/>
    </source>
</evidence>
<organism evidence="2 3">
    <name type="scientific">Gloeocapsopsis crepidinum LEGE 06123</name>
    <dbReference type="NCBI Taxonomy" id="588587"/>
    <lineage>
        <taxon>Bacteria</taxon>
        <taxon>Bacillati</taxon>
        <taxon>Cyanobacteriota</taxon>
        <taxon>Cyanophyceae</taxon>
        <taxon>Oscillatoriophycideae</taxon>
        <taxon>Chroococcales</taxon>
        <taxon>Chroococcaceae</taxon>
        <taxon>Gloeocapsopsis</taxon>
    </lineage>
</organism>
<name>A0ABR9ULB2_9CHRO</name>
<dbReference type="Gene3D" id="2.60.200.20">
    <property type="match status" value="1"/>
</dbReference>
<dbReference type="RefSeq" id="WP_193930168.1">
    <property type="nucleotide sequence ID" value="NZ_CAWPMZ010000058.1"/>
</dbReference>